<dbReference type="Pfam" id="PF03222">
    <property type="entry name" value="Trp_Tyr_perm"/>
    <property type="match status" value="1"/>
</dbReference>
<feature type="transmembrane region" description="Helical" evidence="9">
    <location>
        <begin position="336"/>
        <end position="357"/>
    </location>
</feature>
<evidence type="ECO:0000256" key="6">
    <source>
        <dbReference type="ARBA" id="ARBA00022970"/>
    </source>
</evidence>
<protein>
    <submittedName>
        <fullName evidence="10">Tyrosine-specific transport protein</fullName>
    </submittedName>
</protein>
<keyword evidence="7 9" id="KW-1133">Transmembrane helix</keyword>
<reference evidence="11" key="3">
    <citation type="submission" date="2021-06" db="EMBL/GenBank/DDBJ databases">
        <title>Genomic Description and Analysis of Intracellular Bacteria, Candidatus Berkiella cookevillensis and Candidatus Berkiella aquae.</title>
        <authorList>
            <person name="Kidane D.T."/>
            <person name="Mehari Y.T."/>
            <person name="Rice F.C."/>
            <person name="Arivett B.A."/>
            <person name="Farone A.L."/>
            <person name="Berk S.G."/>
            <person name="Farone M.B."/>
        </authorList>
    </citation>
    <scope>NUCLEOTIDE SEQUENCE</scope>
    <source>
        <strain evidence="11">CC99</strain>
    </source>
</reference>
<organism evidence="10">
    <name type="scientific">Candidatus Berkiella cookevillensis</name>
    <dbReference type="NCBI Taxonomy" id="437022"/>
    <lineage>
        <taxon>Bacteria</taxon>
        <taxon>Pseudomonadati</taxon>
        <taxon>Pseudomonadota</taxon>
        <taxon>Gammaproteobacteria</taxon>
        <taxon>Candidatus Berkiellales</taxon>
        <taxon>Candidatus Berkiellaceae</taxon>
        <taxon>Candidatus Berkiella</taxon>
    </lineage>
</organism>
<dbReference type="GO" id="GO:0005886">
    <property type="term" value="C:plasma membrane"/>
    <property type="evidence" value="ECO:0007669"/>
    <property type="project" value="UniProtKB-SubCell"/>
</dbReference>
<evidence type="ECO:0000256" key="1">
    <source>
        <dbReference type="ARBA" id="ARBA00004429"/>
    </source>
</evidence>
<dbReference type="Gene3D" id="1.20.1740.10">
    <property type="entry name" value="Amino acid/polyamine transporter I"/>
    <property type="match status" value="1"/>
</dbReference>
<dbReference type="RefSeq" id="WP_057624446.1">
    <property type="nucleotide sequence ID" value="NZ_LKHV02000001.1"/>
</dbReference>
<name>A0A0Q9YED9_9GAMM</name>
<dbReference type="EMBL" id="LKHV02000001">
    <property type="protein sequence ID" value="MCS5707319.1"/>
    <property type="molecule type" value="Genomic_DNA"/>
</dbReference>
<keyword evidence="8 9" id="KW-0472">Membrane</keyword>
<dbReference type="AlphaFoldDB" id="A0A0Q9YED9"/>
<evidence type="ECO:0000313" key="11">
    <source>
        <dbReference type="EMBL" id="MCS5707319.1"/>
    </source>
</evidence>
<keyword evidence="6" id="KW-0029">Amino-acid transport</keyword>
<sequence length="402" mass="44398">MSLKNSVGAVLLIIGTSVGAAVLALPIATAQLGFIGATLTYFICWFFMTIGALCVLEANLSAGFGTNMVSMSELYLGKMGKWITWGTYLILFYALSASYLTGASSWVMHFFEYFQNPISSNTAAIIATISIMAIIFCGTYITDLINRILMLGLFAAFILLSLVTMQHVESELLFAIKPKFDLQPLPLIITAFGYAIIVPTLTHYLQGNHQQLYRVIIVGSIIPLFMYLLWELLILGTLPFSGDISLTTVGMSGNPVTELPKQLHQKFNHPFITQGMSYFSVFALFTSILGVCLSLFDFLADGLKIKRNIGGKIGLSAITFLPPLLFVYFFPQGFTFALSFAGIFVSLLLGILPALMVWRLSNHQSEKKIIGWVANKALLSITILFFLIVITIECHNVYELIY</sequence>
<evidence type="ECO:0000256" key="2">
    <source>
        <dbReference type="ARBA" id="ARBA00022448"/>
    </source>
</evidence>
<evidence type="ECO:0000313" key="12">
    <source>
        <dbReference type="Proteomes" id="UP000051494"/>
    </source>
</evidence>
<feature type="transmembrane region" description="Helical" evidence="9">
    <location>
        <begin position="312"/>
        <end position="330"/>
    </location>
</feature>
<evidence type="ECO:0000256" key="4">
    <source>
        <dbReference type="ARBA" id="ARBA00022519"/>
    </source>
</evidence>
<feature type="transmembrane region" description="Helical" evidence="9">
    <location>
        <begin position="40"/>
        <end position="61"/>
    </location>
</feature>
<feature type="transmembrane region" description="Helical" evidence="9">
    <location>
        <begin position="122"/>
        <end position="141"/>
    </location>
</feature>
<dbReference type="InterPro" id="IPR013059">
    <property type="entry name" value="Trp_tyr_transpt"/>
</dbReference>
<evidence type="ECO:0000256" key="3">
    <source>
        <dbReference type="ARBA" id="ARBA00022475"/>
    </source>
</evidence>
<dbReference type="GO" id="GO:0015173">
    <property type="term" value="F:aromatic amino acid transmembrane transporter activity"/>
    <property type="evidence" value="ECO:0007669"/>
    <property type="project" value="InterPro"/>
</dbReference>
<feature type="transmembrane region" description="Helical" evidence="9">
    <location>
        <begin position="185"/>
        <end position="205"/>
    </location>
</feature>
<keyword evidence="5 9" id="KW-0812">Transmembrane</keyword>
<dbReference type="STRING" id="437022.CC99x_01342"/>
<dbReference type="PANTHER" id="PTHR46997:SF2">
    <property type="entry name" value="TYROSINE-SPECIFIC TRANSPORT SYSTEM"/>
    <property type="match status" value="1"/>
</dbReference>
<proteinExistence type="predicted"/>
<evidence type="ECO:0000256" key="9">
    <source>
        <dbReference type="SAM" id="Phobius"/>
    </source>
</evidence>
<feature type="transmembrane region" description="Helical" evidence="9">
    <location>
        <begin position="369"/>
        <end position="392"/>
    </location>
</feature>
<comment type="subcellular location">
    <subcellularLocation>
        <location evidence="1">Cell inner membrane</location>
        <topology evidence="1">Multi-pass membrane protein</topology>
    </subcellularLocation>
</comment>
<comment type="caution">
    <text evidence="10">The sequence shown here is derived from an EMBL/GenBank/DDBJ whole genome shotgun (WGS) entry which is preliminary data.</text>
</comment>
<evidence type="ECO:0000313" key="10">
    <source>
        <dbReference type="EMBL" id="KRG18861.1"/>
    </source>
</evidence>
<dbReference type="PRINTS" id="PR00166">
    <property type="entry name" value="AROAAPRMEASE"/>
</dbReference>
<feature type="transmembrane region" description="Helical" evidence="9">
    <location>
        <begin position="148"/>
        <end position="165"/>
    </location>
</feature>
<dbReference type="OrthoDB" id="18749at2"/>
<keyword evidence="2" id="KW-0813">Transport</keyword>
<dbReference type="EMBL" id="LKHV01000005">
    <property type="protein sequence ID" value="KRG18861.1"/>
    <property type="molecule type" value="Genomic_DNA"/>
</dbReference>
<feature type="transmembrane region" description="Helical" evidence="9">
    <location>
        <begin position="278"/>
        <end position="300"/>
    </location>
</feature>
<feature type="transmembrane region" description="Helical" evidence="9">
    <location>
        <begin position="212"/>
        <end position="230"/>
    </location>
</feature>
<dbReference type="GO" id="GO:0003333">
    <property type="term" value="P:amino acid transmembrane transport"/>
    <property type="evidence" value="ECO:0007669"/>
    <property type="project" value="InterPro"/>
</dbReference>
<keyword evidence="4" id="KW-0997">Cell inner membrane</keyword>
<gene>
    <name evidence="10" type="primary">tyrP_2</name>
    <name evidence="11" type="ORF">CC99x_000215</name>
    <name evidence="10" type="ORF">CC99x_01342</name>
</gene>
<reference evidence="11" key="2">
    <citation type="journal article" date="2016" name="Genome Announc.">
        <title>Draft Genome Sequences of Two Novel Amoeba-Resistant Intranuclear Bacteria, 'Candidatus Berkiella cookevillensis' and 'Candidatus Berkiella aquae'.</title>
        <authorList>
            <person name="Mehari Y.T."/>
            <person name="Arivett B.A."/>
            <person name="Farone A.L."/>
            <person name="Gunderson J.H."/>
            <person name="Farone M.B."/>
        </authorList>
    </citation>
    <scope>NUCLEOTIDE SEQUENCE</scope>
    <source>
        <strain evidence="11">CC99</strain>
    </source>
</reference>
<dbReference type="PANTHER" id="PTHR46997">
    <property type="entry name" value="LOW AFFINITY TRYPTOPHAN PERMEASE-RELATED"/>
    <property type="match status" value="1"/>
</dbReference>
<evidence type="ECO:0000256" key="5">
    <source>
        <dbReference type="ARBA" id="ARBA00022692"/>
    </source>
</evidence>
<evidence type="ECO:0000256" key="7">
    <source>
        <dbReference type="ARBA" id="ARBA00022989"/>
    </source>
</evidence>
<keyword evidence="3" id="KW-1003">Cell membrane</keyword>
<evidence type="ECO:0000256" key="8">
    <source>
        <dbReference type="ARBA" id="ARBA00023136"/>
    </source>
</evidence>
<accession>A0A0Q9YED9</accession>
<reference evidence="10" key="1">
    <citation type="submission" date="2015-09" db="EMBL/GenBank/DDBJ databases">
        <title>Draft Genome Sequences of Two Novel Amoeba-resistant Intranuclear Bacteria, Candidatus Berkiella cookevillensis and Candidatus Berkiella aquae.</title>
        <authorList>
            <person name="Mehari Y.T."/>
            <person name="Arivett B.A."/>
            <person name="Farone A.L."/>
            <person name="Gunderson J.H."/>
            <person name="Farone M.B."/>
        </authorList>
    </citation>
    <scope>NUCLEOTIDE SEQUENCE [LARGE SCALE GENOMIC DNA]</scope>
    <source>
        <strain evidence="10">CC99</strain>
    </source>
</reference>
<keyword evidence="12" id="KW-1185">Reference proteome</keyword>
<feature type="transmembrane region" description="Helical" evidence="9">
    <location>
        <begin position="82"/>
        <end position="102"/>
    </location>
</feature>
<dbReference type="InterPro" id="IPR018227">
    <property type="entry name" value="Amino_acid_transport_2"/>
</dbReference>
<dbReference type="Proteomes" id="UP000051494">
    <property type="component" value="Unassembled WGS sequence"/>
</dbReference>